<dbReference type="EMBL" id="CP051006">
    <property type="protein sequence ID" value="QNT98079.1"/>
    <property type="molecule type" value="Genomic_DNA"/>
</dbReference>
<protein>
    <submittedName>
        <fullName evidence="4">Uncharacterized protein</fullName>
    </submittedName>
</protein>
<keyword evidence="1" id="KW-0472">Membrane</keyword>
<dbReference type="GeneID" id="91467338"/>
<dbReference type="KEGG" id="sgf:HEP81_07851"/>
<feature type="transmembrane region" description="Helical" evidence="1">
    <location>
        <begin position="12"/>
        <end position="37"/>
    </location>
</feature>
<dbReference type="EMBL" id="PDES01000006">
    <property type="protein sequence ID" value="RRQ86288.1"/>
    <property type="molecule type" value="Genomic_DNA"/>
</dbReference>
<accession>A0A3R8RFL1</accession>
<sequence>MAKARLRTARDYALVVGVLIGLLCIVWGGVAATTWALSEMTGCGHHCAARVPDTGGGGGGGGG</sequence>
<evidence type="ECO:0000313" key="2">
    <source>
        <dbReference type="EMBL" id="QNT90367.1"/>
    </source>
</evidence>
<evidence type="ECO:0000256" key="1">
    <source>
        <dbReference type="SAM" id="Phobius"/>
    </source>
</evidence>
<keyword evidence="1" id="KW-1133">Transmembrane helix</keyword>
<dbReference type="Proteomes" id="UP000516422">
    <property type="component" value="Chromosome"/>
</dbReference>
<evidence type="ECO:0000313" key="4">
    <source>
        <dbReference type="EMBL" id="RRQ86288.1"/>
    </source>
</evidence>
<keyword evidence="1" id="KW-0812">Transmembrane</keyword>
<dbReference type="RefSeq" id="WP_037661827.1">
    <property type="nucleotide sequence ID" value="NZ_CP051006.1"/>
</dbReference>
<reference evidence="4 5" key="1">
    <citation type="submission" date="2017-10" db="EMBL/GenBank/DDBJ databases">
        <title>Draft genome of actinobacteria isolated from guarana (Paullinia cupana (Mart.) Ducke.</title>
        <authorList>
            <person name="Siqueira K.A."/>
            <person name="Liotti R.G."/>
            <person name="Mendes T.A."/>
            <person name="Soares M.A."/>
        </authorList>
    </citation>
    <scope>NUCLEOTIDE SEQUENCE [LARGE SCALE GENOMIC DNA]</scope>
    <source>
        <strain evidence="4 5">199</strain>
    </source>
</reference>
<keyword evidence="5" id="KW-1185">Reference proteome</keyword>
<reference evidence="2 6" key="2">
    <citation type="submission" date="2020-04" db="EMBL/GenBank/DDBJ databases">
        <title>Characterization and engineering of Streptomyces griseofuscus DSM40191 as a potential heterologous host for expression of BGCs.</title>
        <authorList>
            <person name="Gren T."/>
            <person name="Whitford C.M."/>
            <person name="Mohite O.S."/>
            <person name="Joergensen T.S."/>
            <person name="Nielsen J.B."/>
            <person name="Lee S.Y."/>
            <person name="Weber T."/>
        </authorList>
    </citation>
    <scope>NUCLEOTIDE SEQUENCE [LARGE SCALE GENOMIC DNA]</scope>
    <source>
        <strain evidence="2 6">DSM 40191</strain>
    </source>
</reference>
<dbReference type="AlphaFoldDB" id="A0A3R8RFL1"/>
<name>A0A3R8RFL1_9ACTN</name>
<proteinExistence type="predicted"/>
<gene>
    <name evidence="4" type="ORF">CQW44_15550</name>
    <name evidence="2" type="ORF">HEP81_00027</name>
    <name evidence="3" type="ORF">HEP81_07851</name>
</gene>
<evidence type="ECO:0000313" key="5">
    <source>
        <dbReference type="Proteomes" id="UP000276379"/>
    </source>
</evidence>
<dbReference type="EMBL" id="CP051006">
    <property type="protein sequence ID" value="QNT90367.1"/>
    <property type="molecule type" value="Genomic_DNA"/>
</dbReference>
<evidence type="ECO:0000313" key="6">
    <source>
        <dbReference type="Proteomes" id="UP000516422"/>
    </source>
</evidence>
<dbReference type="KEGG" id="sgf:HEP81_00027"/>
<dbReference type="Proteomes" id="UP000276379">
    <property type="component" value="Unassembled WGS sequence"/>
</dbReference>
<organism evidence="4 5">
    <name type="scientific">Streptomyces griseofuscus</name>
    <dbReference type="NCBI Taxonomy" id="146922"/>
    <lineage>
        <taxon>Bacteria</taxon>
        <taxon>Bacillati</taxon>
        <taxon>Actinomycetota</taxon>
        <taxon>Actinomycetes</taxon>
        <taxon>Kitasatosporales</taxon>
        <taxon>Streptomycetaceae</taxon>
        <taxon>Streptomyces</taxon>
    </lineage>
</organism>
<evidence type="ECO:0000313" key="3">
    <source>
        <dbReference type="EMBL" id="QNT98079.1"/>
    </source>
</evidence>